<reference evidence="8" key="1">
    <citation type="submission" date="2022-08" db="EMBL/GenBank/DDBJ databases">
        <authorList>
            <person name="Gutierrez-Valencia J."/>
        </authorList>
    </citation>
    <scope>NUCLEOTIDE SEQUENCE</scope>
</reference>
<evidence type="ECO:0000259" key="6">
    <source>
        <dbReference type="PROSITE" id="PS50016"/>
    </source>
</evidence>
<dbReference type="InterPro" id="IPR044254">
    <property type="entry name" value="At4g02110-like"/>
</dbReference>
<organism evidence="8 9">
    <name type="scientific">Linum tenue</name>
    <dbReference type="NCBI Taxonomy" id="586396"/>
    <lineage>
        <taxon>Eukaryota</taxon>
        <taxon>Viridiplantae</taxon>
        <taxon>Streptophyta</taxon>
        <taxon>Embryophyta</taxon>
        <taxon>Tracheophyta</taxon>
        <taxon>Spermatophyta</taxon>
        <taxon>Magnoliopsida</taxon>
        <taxon>eudicotyledons</taxon>
        <taxon>Gunneridae</taxon>
        <taxon>Pentapetalae</taxon>
        <taxon>rosids</taxon>
        <taxon>fabids</taxon>
        <taxon>Malpighiales</taxon>
        <taxon>Linaceae</taxon>
        <taxon>Linum</taxon>
    </lineage>
</organism>
<dbReference type="Gene3D" id="3.40.50.10190">
    <property type="entry name" value="BRCT domain"/>
    <property type="match status" value="4"/>
</dbReference>
<dbReference type="InterPro" id="IPR011011">
    <property type="entry name" value="Znf_FYVE_PHD"/>
</dbReference>
<evidence type="ECO:0000256" key="3">
    <source>
        <dbReference type="ARBA" id="ARBA00022833"/>
    </source>
</evidence>
<dbReference type="InterPro" id="IPR013083">
    <property type="entry name" value="Znf_RING/FYVE/PHD"/>
</dbReference>
<evidence type="ECO:0000256" key="2">
    <source>
        <dbReference type="ARBA" id="ARBA00022771"/>
    </source>
</evidence>
<dbReference type="GO" id="GO:0008270">
    <property type="term" value="F:zinc ion binding"/>
    <property type="evidence" value="ECO:0007669"/>
    <property type="project" value="UniProtKB-KW"/>
</dbReference>
<feature type="region of interest" description="Disordered" evidence="5">
    <location>
        <begin position="358"/>
        <end position="450"/>
    </location>
</feature>
<protein>
    <recommendedName>
        <fullName evidence="10">BRCT domain-containing protein</fullName>
    </recommendedName>
</protein>
<evidence type="ECO:0000313" key="8">
    <source>
        <dbReference type="EMBL" id="CAI0469771.1"/>
    </source>
</evidence>
<keyword evidence="9" id="KW-1185">Reference proteome</keyword>
<dbReference type="FunFam" id="3.40.50.10190:FF:000018">
    <property type="entry name" value="DNA topoisomerase 2-binding protein 1"/>
    <property type="match status" value="1"/>
</dbReference>
<feature type="region of interest" description="Disordered" evidence="5">
    <location>
        <begin position="228"/>
        <end position="247"/>
    </location>
</feature>
<accession>A0AAV0PG05</accession>
<feature type="region of interest" description="Disordered" evidence="5">
    <location>
        <begin position="1239"/>
        <end position="1259"/>
    </location>
</feature>
<dbReference type="SUPFAM" id="SSF52113">
    <property type="entry name" value="BRCT domain"/>
    <property type="match status" value="3"/>
</dbReference>
<dbReference type="PROSITE" id="PS50172">
    <property type="entry name" value="BRCT"/>
    <property type="match status" value="2"/>
</dbReference>
<sequence length="1259" mass="138107">MQAASSYGKTFLGIRFLLYGFDPPGQQQVRSMLLSRGGIEAQDFTHLVVDNTIYDDPACVSARNDGKTVVTKLWVDHSFDIGLIVDATSVMYQPPKDLNGIPGAENLIICLTGYQRRDREDIMTMVRLMGAQFSKALVASKITHLICYKNEGEKYELARRVHHIKLVNHQWLEDCLRNWKILPEDEYSKSGYELELMAAEAMDSEDDVSDDTSLKLPTSRSVNQTLQITRNASPKTSDLSKSTSKVPTTRVGSDGFLTVHNDEEVLITPVTKKKVDTASHLAGPSERTPGSAKAGDKMNSVSMNVEKPSHSNTKSSVISYHRKIPQRSPTALFVGMSKSLDCSPKVQIGECINVTSAKVEDAKKRSGSNSEISERLVSEQVSEGSKQRKDTWKSSPKSHNQQAFVTGSPTVSSGAQGLKSTTLAGKSDILPDGDHVRSGNGIVSSNAMLNSTNNSSKEVVVTSREKSLVQELPFGETTTLERTEHLSPNMKLQTSVGGLKEPPFGGTTTLERTEHLSPEMKLQTPLGGLKELNSPTNNNSENFGADNLKLVDGTNHQREASMLTTSDTNQRQEDNSLLFQQGGKHTATGKTMRSRLTLKNAGADKSKLVDDTNHQRGASMFTTSDTNQRQDDDSLLSKQFRKHTATGKTTGSRLKLKNAVNQKGSIYLKEVAAAKEVLATDPCIGNGGTENEANFSRVTEIDKPLLDVAQVGVVERELIVDLRADIQDNTGFMDDETEPPDETFDRSDELVKERTETVGLAAIGKESQGQQMEKSSAVSKVDHVMEDSEKRDNSISERDGDTKKKSKTQKLPSSKSKRKAVSTVNDNSSNSSKATGKEKQQAAEDILERNRPASCRPSIKNKSRKRTHSTMEADKENTAVAEVLNNGSKAGNHVEPCKTTANGGDQVAPEDKPASAEVGAISNHIEREPMFFMFSGCNRLQRKEFQKVIKPLKGKSWRDSHQWTYQATHLVAADPLRRTEKVFAAAASGRWILKTDYLFACSQEGKFLPEEPYEWHKKGVNEDGAVNLESPRKWRLLREKTGHGAFHGMRIVIYGECIAPPLDTLKRAVKAGGGTILATSPPYTRFLSSGIDYAVVAHGTLIVDGWVQEFLRHEIPCVVADYLVDYVCRTGYSLDKHVLFNTQKWADKSFSNLARKAEEIVVVANPAASSSCSPKSCINDDDGDDVACQVCGGRDRGDVMLLCGDQSGNVGCGVARHIDCCDPPLQSIPQEDWFCPNCSKDRNSVKPAKAPKRKKGKAS</sequence>
<feature type="domain" description="PHD-type" evidence="6">
    <location>
        <begin position="1185"/>
        <end position="1241"/>
    </location>
</feature>
<evidence type="ECO:0000256" key="1">
    <source>
        <dbReference type="ARBA" id="ARBA00022723"/>
    </source>
</evidence>
<dbReference type="PROSITE" id="PS50016">
    <property type="entry name" value="ZF_PHD_2"/>
    <property type="match status" value="1"/>
</dbReference>
<dbReference type="PANTHER" id="PTHR47181:SF2">
    <property type="entry name" value="BRCA1 C TERMINUS DOMAIN CONTAINING PROTEIN, EXPRESSED"/>
    <property type="match status" value="1"/>
</dbReference>
<keyword evidence="2 4" id="KW-0863">Zinc-finger</keyword>
<dbReference type="AlphaFoldDB" id="A0AAV0PG05"/>
<feature type="compositionally biased region" description="Acidic residues" evidence="5">
    <location>
        <begin position="733"/>
        <end position="742"/>
    </location>
</feature>
<feature type="compositionally biased region" description="Polar residues" evidence="5">
    <location>
        <begin position="441"/>
        <end position="450"/>
    </location>
</feature>
<feature type="compositionally biased region" description="Basic and acidic residues" evidence="5">
    <location>
        <begin position="780"/>
        <end position="803"/>
    </location>
</feature>
<keyword evidence="1" id="KW-0479">Metal-binding</keyword>
<feature type="compositionally biased region" description="Basic and acidic residues" evidence="5">
    <location>
        <begin position="743"/>
        <end position="756"/>
    </location>
</feature>
<evidence type="ECO:0000313" key="9">
    <source>
        <dbReference type="Proteomes" id="UP001154282"/>
    </source>
</evidence>
<feature type="region of interest" description="Disordered" evidence="5">
    <location>
        <begin position="730"/>
        <end position="911"/>
    </location>
</feature>
<dbReference type="InterPro" id="IPR019787">
    <property type="entry name" value="Znf_PHD-finger"/>
</dbReference>
<dbReference type="Pfam" id="PF00533">
    <property type="entry name" value="BRCT"/>
    <property type="match status" value="1"/>
</dbReference>
<dbReference type="Proteomes" id="UP001154282">
    <property type="component" value="Unassembled WGS sequence"/>
</dbReference>
<dbReference type="SUPFAM" id="SSF57903">
    <property type="entry name" value="FYVE/PHD zinc finger"/>
    <property type="match status" value="1"/>
</dbReference>
<feature type="region of interest" description="Disordered" evidence="5">
    <location>
        <begin position="277"/>
        <end position="297"/>
    </location>
</feature>
<feature type="compositionally biased region" description="Basic residues" evidence="5">
    <location>
        <begin position="1249"/>
        <end position="1259"/>
    </location>
</feature>
<dbReference type="PANTHER" id="PTHR47181">
    <property type="entry name" value="BRCA1 C TERMINUS DOMAIN CONTAINING PROTEIN, EXPRESSED"/>
    <property type="match status" value="1"/>
</dbReference>
<dbReference type="InterPro" id="IPR001357">
    <property type="entry name" value="BRCT_dom"/>
</dbReference>
<keyword evidence="3" id="KW-0862">Zinc</keyword>
<dbReference type="SMART" id="SM00249">
    <property type="entry name" value="PHD"/>
    <property type="match status" value="1"/>
</dbReference>
<dbReference type="SMART" id="SM00292">
    <property type="entry name" value="BRCT"/>
    <property type="match status" value="4"/>
</dbReference>
<feature type="compositionally biased region" description="Polar residues" evidence="5">
    <location>
        <begin position="767"/>
        <end position="778"/>
    </location>
</feature>
<feature type="region of interest" description="Disordered" evidence="5">
    <location>
        <begin position="613"/>
        <end position="633"/>
    </location>
</feature>
<dbReference type="CDD" id="cd17738">
    <property type="entry name" value="BRCT_TopBP1_rpt7"/>
    <property type="match status" value="1"/>
</dbReference>
<feature type="compositionally biased region" description="Basic and acidic residues" evidence="5">
    <location>
        <begin position="835"/>
        <end position="851"/>
    </location>
</feature>
<comment type="caution">
    <text evidence="8">The sequence shown here is derived from an EMBL/GenBank/DDBJ whole genome shotgun (WGS) entry which is preliminary data.</text>
</comment>
<name>A0AAV0PG05_9ROSI</name>
<feature type="domain" description="BRCT" evidence="7">
    <location>
        <begin position="105"/>
        <end position="189"/>
    </location>
</feature>
<dbReference type="EMBL" id="CAMGYJ010000009">
    <property type="protein sequence ID" value="CAI0469771.1"/>
    <property type="molecule type" value="Genomic_DNA"/>
</dbReference>
<dbReference type="Pfam" id="PF00628">
    <property type="entry name" value="PHD"/>
    <property type="match status" value="1"/>
</dbReference>
<proteinExistence type="predicted"/>
<gene>
    <name evidence="8" type="ORF">LITE_LOCUS38304</name>
</gene>
<dbReference type="Pfam" id="PF12738">
    <property type="entry name" value="PTCB-BRCT"/>
    <property type="match status" value="1"/>
</dbReference>
<dbReference type="InterPro" id="IPR036420">
    <property type="entry name" value="BRCT_dom_sf"/>
</dbReference>
<feature type="compositionally biased region" description="Polar residues" evidence="5">
    <location>
        <begin position="393"/>
        <end position="424"/>
    </location>
</feature>
<feature type="compositionally biased region" description="Basic residues" evidence="5">
    <location>
        <begin position="859"/>
        <end position="868"/>
    </location>
</feature>
<feature type="domain" description="BRCT" evidence="7">
    <location>
        <begin position="931"/>
        <end position="1015"/>
    </location>
</feature>
<evidence type="ECO:0008006" key="10">
    <source>
        <dbReference type="Google" id="ProtNLM"/>
    </source>
</evidence>
<evidence type="ECO:0000256" key="4">
    <source>
        <dbReference type="PROSITE-ProRule" id="PRU00146"/>
    </source>
</evidence>
<dbReference type="Gene3D" id="3.30.40.10">
    <property type="entry name" value="Zinc/RING finger domain, C3HC4 (zinc finger)"/>
    <property type="match status" value="1"/>
</dbReference>
<dbReference type="InterPro" id="IPR001965">
    <property type="entry name" value="Znf_PHD"/>
</dbReference>
<evidence type="ECO:0000256" key="5">
    <source>
        <dbReference type="SAM" id="MobiDB-lite"/>
    </source>
</evidence>
<evidence type="ECO:0000259" key="7">
    <source>
        <dbReference type="PROSITE" id="PS50172"/>
    </source>
</evidence>